<proteinExistence type="predicted"/>
<feature type="region of interest" description="Disordered" evidence="1">
    <location>
        <begin position="1"/>
        <end position="42"/>
    </location>
</feature>
<gene>
    <name evidence="2" type="ORF">ROSINTL182_06032</name>
</gene>
<feature type="compositionally biased region" description="Basic and acidic residues" evidence="1">
    <location>
        <begin position="1"/>
        <end position="16"/>
    </location>
</feature>
<evidence type="ECO:0000313" key="2">
    <source>
        <dbReference type="EMBL" id="EEV02114.1"/>
    </source>
</evidence>
<dbReference type="HOGENOM" id="CLU_3257283_0_0_9"/>
<feature type="compositionally biased region" description="Basic and acidic residues" evidence="1">
    <location>
        <begin position="22"/>
        <end position="33"/>
    </location>
</feature>
<reference evidence="2 3" key="1">
    <citation type="submission" date="2009-08" db="EMBL/GenBank/DDBJ databases">
        <authorList>
            <person name="Weinstock G."/>
            <person name="Sodergren E."/>
            <person name="Clifton S."/>
            <person name="Fulton L."/>
            <person name="Fulton B."/>
            <person name="Courtney L."/>
            <person name="Fronick C."/>
            <person name="Harrison M."/>
            <person name="Strong C."/>
            <person name="Farmer C."/>
            <person name="Delahaunty K."/>
            <person name="Markovic C."/>
            <person name="Hall O."/>
            <person name="Minx P."/>
            <person name="Tomlinson C."/>
            <person name="Mitreva M."/>
            <person name="Nelson J."/>
            <person name="Hou S."/>
            <person name="Wollam A."/>
            <person name="Pepin K.H."/>
            <person name="Johnson M."/>
            <person name="Bhonagiri V."/>
            <person name="Nash W.E."/>
            <person name="Warren W."/>
            <person name="Chinwalla A."/>
            <person name="Mardis E.R."/>
            <person name="Wilson R.K."/>
        </authorList>
    </citation>
    <scope>NUCLEOTIDE SEQUENCE [LARGE SCALE GENOMIC DNA]</scope>
    <source>
        <strain evidence="2 3">L1-82</strain>
    </source>
</reference>
<evidence type="ECO:0000256" key="1">
    <source>
        <dbReference type="SAM" id="MobiDB-lite"/>
    </source>
</evidence>
<dbReference type="Proteomes" id="UP000004828">
    <property type="component" value="Unassembled WGS sequence"/>
</dbReference>
<evidence type="ECO:0000313" key="3">
    <source>
        <dbReference type="Proteomes" id="UP000004828"/>
    </source>
</evidence>
<dbReference type="AlphaFoldDB" id="C7G808"/>
<dbReference type="EMBL" id="ABYJ02000047">
    <property type="protein sequence ID" value="EEV02114.1"/>
    <property type="molecule type" value="Genomic_DNA"/>
</dbReference>
<sequence>MCIIKENNKTRKKNLESKTNSKKSESDQEENHLCSKKKFHGG</sequence>
<organism evidence="2 3">
    <name type="scientific">Roseburia intestinalis L1-82</name>
    <dbReference type="NCBI Taxonomy" id="536231"/>
    <lineage>
        <taxon>Bacteria</taxon>
        <taxon>Bacillati</taxon>
        <taxon>Bacillota</taxon>
        <taxon>Clostridia</taxon>
        <taxon>Lachnospirales</taxon>
        <taxon>Lachnospiraceae</taxon>
        <taxon>Roseburia</taxon>
    </lineage>
</organism>
<name>C7G808_9FIRM</name>
<comment type="caution">
    <text evidence="2">The sequence shown here is derived from an EMBL/GenBank/DDBJ whole genome shotgun (WGS) entry which is preliminary data.</text>
</comment>
<protein>
    <submittedName>
        <fullName evidence="2">Uncharacterized protein</fullName>
    </submittedName>
</protein>
<accession>C7G808</accession>